<feature type="transmembrane region" description="Helical" evidence="3">
    <location>
        <begin position="171"/>
        <end position="195"/>
    </location>
</feature>
<feature type="domain" description="CSD" evidence="4">
    <location>
        <begin position="1"/>
        <end position="65"/>
    </location>
</feature>
<protein>
    <submittedName>
        <fullName evidence="5">Uncharacterized membrane protein YsdA, DUF1294 family</fullName>
    </submittedName>
</protein>
<dbReference type="SMART" id="SM00357">
    <property type="entry name" value="CSP"/>
    <property type="match status" value="1"/>
</dbReference>
<dbReference type="InterPro" id="IPR002059">
    <property type="entry name" value="CSP_DNA-bd"/>
</dbReference>
<dbReference type="GO" id="GO:0003730">
    <property type="term" value="F:mRNA 3'-UTR binding"/>
    <property type="evidence" value="ECO:0007669"/>
    <property type="project" value="TreeGrafter"/>
</dbReference>
<dbReference type="InterPro" id="IPR011129">
    <property type="entry name" value="CSD"/>
</dbReference>
<dbReference type="InterPro" id="IPR019844">
    <property type="entry name" value="CSD_CS"/>
</dbReference>
<dbReference type="InterPro" id="IPR052069">
    <property type="entry name" value="Ca-reg_mRNA-binding_domain"/>
</dbReference>
<dbReference type="SUPFAM" id="SSF50249">
    <property type="entry name" value="Nucleic acid-binding proteins"/>
    <property type="match status" value="1"/>
</dbReference>
<keyword evidence="3" id="KW-0472">Membrane</keyword>
<comment type="subcellular location">
    <subcellularLocation>
        <location evidence="2">Cytoplasm</location>
    </subcellularLocation>
</comment>
<dbReference type="PANTHER" id="PTHR12962">
    <property type="entry name" value="CALCIUM-REGULATED HEAT STABLE PROTEIN CRHSP-24-RELATED"/>
    <property type="match status" value="1"/>
</dbReference>
<sequence length="201" mass="21589">MRGRITVWNDDRGFGFINPDLGGDRLFFHVSGMARGASRPSVGDSVTYEMSTASNGKARAVNVRPAGLGAVSGVLMSKRVILSAAALLPFPVLWGLVEAEKLPALVLWFLAGMSALTFALYGFDKWAAKRKAQRTAENKLHFFALLGGWPGGLLAQQVFRHKSSKRSFQITFWITVILNCCVLGAVGSTAGAVFIKSLIGA</sequence>
<dbReference type="Proteomes" id="UP000198641">
    <property type="component" value="Unassembled WGS sequence"/>
</dbReference>
<keyword evidence="6" id="KW-1185">Reference proteome</keyword>
<name>A0A1G7UJJ6_9GAMM</name>
<dbReference type="AlphaFoldDB" id="A0A1G7UJJ6"/>
<feature type="transmembrane region" description="Helical" evidence="3">
    <location>
        <begin position="103"/>
        <end position="121"/>
    </location>
</feature>
<dbReference type="EMBL" id="FNCI01000015">
    <property type="protein sequence ID" value="SDG47421.1"/>
    <property type="molecule type" value="Genomic_DNA"/>
</dbReference>
<gene>
    <name evidence="5" type="ORF">SAMN05216571_1155</name>
</gene>
<dbReference type="RefSeq" id="WP_092528148.1">
    <property type="nucleotide sequence ID" value="NZ_FNCI01000015.1"/>
</dbReference>
<evidence type="ECO:0000256" key="3">
    <source>
        <dbReference type="SAM" id="Phobius"/>
    </source>
</evidence>
<dbReference type="Pfam" id="PF00313">
    <property type="entry name" value="CSD"/>
    <property type="match status" value="1"/>
</dbReference>
<feature type="transmembrane region" description="Helical" evidence="3">
    <location>
        <begin position="80"/>
        <end position="97"/>
    </location>
</feature>
<keyword evidence="1" id="KW-0597">Phosphoprotein</keyword>
<organism evidence="5 6">
    <name type="scientific">Onishia taeanensis</name>
    <dbReference type="NCBI Taxonomy" id="284577"/>
    <lineage>
        <taxon>Bacteria</taxon>
        <taxon>Pseudomonadati</taxon>
        <taxon>Pseudomonadota</taxon>
        <taxon>Gammaproteobacteria</taxon>
        <taxon>Oceanospirillales</taxon>
        <taxon>Halomonadaceae</taxon>
        <taxon>Onishia</taxon>
    </lineage>
</organism>
<reference evidence="5 6" key="1">
    <citation type="submission" date="2016-10" db="EMBL/GenBank/DDBJ databases">
        <authorList>
            <person name="de Groot N.N."/>
        </authorList>
    </citation>
    <scope>NUCLEOTIDE SEQUENCE [LARGE SCALE GENOMIC DNA]</scope>
    <source>
        <strain evidence="5 6">BH539</strain>
    </source>
</reference>
<dbReference type="PROSITE" id="PS51857">
    <property type="entry name" value="CSD_2"/>
    <property type="match status" value="1"/>
</dbReference>
<dbReference type="GO" id="GO:0005829">
    <property type="term" value="C:cytosol"/>
    <property type="evidence" value="ECO:0007669"/>
    <property type="project" value="UniProtKB-ARBA"/>
</dbReference>
<dbReference type="GO" id="GO:0043488">
    <property type="term" value="P:regulation of mRNA stability"/>
    <property type="evidence" value="ECO:0007669"/>
    <property type="project" value="TreeGrafter"/>
</dbReference>
<evidence type="ECO:0000313" key="5">
    <source>
        <dbReference type="EMBL" id="SDG47421.1"/>
    </source>
</evidence>
<dbReference type="Gene3D" id="2.40.50.140">
    <property type="entry name" value="Nucleic acid-binding proteins"/>
    <property type="match status" value="1"/>
</dbReference>
<keyword evidence="3" id="KW-1133">Transmembrane helix</keyword>
<dbReference type="OrthoDB" id="72963at2"/>
<dbReference type="PROSITE" id="PS00352">
    <property type="entry name" value="CSD_1"/>
    <property type="match status" value="1"/>
</dbReference>
<dbReference type="InterPro" id="IPR012340">
    <property type="entry name" value="NA-bd_OB-fold"/>
</dbReference>
<accession>A0A1G7UJJ6</accession>
<dbReference type="PANTHER" id="PTHR12962:SF1">
    <property type="entry name" value="COLD SHOCK DOMAIN-CONTAINING PROTEIN CG9705"/>
    <property type="match status" value="1"/>
</dbReference>
<evidence type="ECO:0000256" key="1">
    <source>
        <dbReference type="ARBA" id="ARBA00022553"/>
    </source>
</evidence>
<dbReference type="InterPro" id="IPR010718">
    <property type="entry name" value="DUF1294"/>
</dbReference>
<evidence type="ECO:0000256" key="2">
    <source>
        <dbReference type="RuleBase" id="RU000408"/>
    </source>
</evidence>
<evidence type="ECO:0000259" key="4">
    <source>
        <dbReference type="PROSITE" id="PS51857"/>
    </source>
</evidence>
<proteinExistence type="predicted"/>
<dbReference type="CDD" id="cd04458">
    <property type="entry name" value="CSP_CDS"/>
    <property type="match status" value="1"/>
</dbReference>
<feature type="transmembrane region" description="Helical" evidence="3">
    <location>
        <begin position="142"/>
        <end position="159"/>
    </location>
</feature>
<evidence type="ECO:0000313" key="6">
    <source>
        <dbReference type="Proteomes" id="UP000198641"/>
    </source>
</evidence>
<dbReference type="Pfam" id="PF06961">
    <property type="entry name" value="DUF1294"/>
    <property type="match status" value="1"/>
</dbReference>
<keyword evidence="3" id="KW-0812">Transmembrane</keyword>
<dbReference type="STRING" id="284577.SAMN05216571_1155"/>